<accession>O28349</accession>
<dbReference type="PANTHER" id="PTHR11647:SF1">
    <property type="entry name" value="COLLAPSIN RESPONSE MEDIATOR PROTEIN"/>
    <property type="match status" value="1"/>
</dbReference>
<dbReference type="InterPro" id="IPR011059">
    <property type="entry name" value="Metal-dep_hydrolase_composite"/>
</dbReference>
<dbReference type="PIR" id="A69491">
    <property type="entry name" value="A69491"/>
</dbReference>
<dbReference type="PaxDb" id="224325-AF_1930"/>
<dbReference type="InterPro" id="IPR050378">
    <property type="entry name" value="Metallo-dep_Hydrolases_sf"/>
</dbReference>
<keyword evidence="3" id="KW-1185">Reference proteome</keyword>
<dbReference type="CDD" id="cd01304">
    <property type="entry name" value="FMDH_A"/>
    <property type="match status" value="1"/>
</dbReference>
<dbReference type="InterPro" id="IPR032466">
    <property type="entry name" value="Metal_Hydrolase"/>
</dbReference>
<protein>
    <submittedName>
        <fullName evidence="2">Tungsten formylmethanofuran dehydrogenase, subunit A (FwdA)</fullName>
    </submittedName>
</protein>
<dbReference type="STRING" id="224325.AF_1930"/>
<dbReference type="eggNOG" id="arCOG04461">
    <property type="taxonomic scope" value="Archaea"/>
</dbReference>
<dbReference type="EnsemblBacteria" id="AAB89325">
    <property type="protein sequence ID" value="AAB89325"/>
    <property type="gene ID" value="AF_1930"/>
</dbReference>
<dbReference type="InterPro" id="IPR012027">
    <property type="entry name" value="Formylmethanofuran_DH_asu"/>
</dbReference>
<dbReference type="Pfam" id="PF07969">
    <property type="entry name" value="Amidohydro_3"/>
    <property type="match status" value="1"/>
</dbReference>
<feature type="domain" description="Amidohydrolase 3" evidence="1">
    <location>
        <begin position="46"/>
        <end position="501"/>
    </location>
</feature>
<dbReference type="KEGG" id="afu:AF_1930"/>
<dbReference type="HOGENOM" id="CLU_035587_0_0_2"/>
<dbReference type="SUPFAM" id="SSF51556">
    <property type="entry name" value="Metallo-dependent hydrolases"/>
    <property type="match status" value="1"/>
</dbReference>
<dbReference type="SUPFAM" id="SSF51338">
    <property type="entry name" value="Composite domain of metallo-dependent hydrolases"/>
    <property type="match status" value="2"/>
</dbReference>
<proteinExistence type="predicted"/>
<dbReference type="EMBL" id="AE000782">
    <property type="protein sequence ID" value="AAB89325.1"/>
    <property type="molecule type" value="Genomic_DNA"/>
</dbReference>
<dbReference type="PhylomeDB" id="O28349"/>
<dbReference type="Gene3D" id="3.20.20.140">
    <property type="entry name" value="Metal-dependent hydrolases"/>
    <property type="match status" value="1"/>
</dbReference>
<reference evidence="2 3" key="1">
    <citation type="journal article" date="1997" name="Nature">
        <title>The complete genome sequence of the hyperthermophilic, sulphate-reducing archaeon Archaeoglobus fulgidus.</title>
        <authorList>
            <person name="Klenk H.P."/>
            <person name="Clayton R.A."/>
            <person name="Tomb J."/>
            <person name="White O."/>
            <person name="Nelson K.E."/>
            <person name="Ketchum K.A."/>
            <person name="Dodson R.J."/>
            <person name="Gwinn M."/>
            <person name="Hickey E.K."/>
            <person name="Peterson J.D."/>
            <person name="Richardson D.L."/>
            <person name="Kerlavage A.R."/>
            <person name="Graham D.E."/>
            <person name="Kyrpides N.C."/>
            <person name="Fleischmann R.D."/>
            <person name="Quackenbush J."/>
            <person name="Lee N.H."/>
            <person name="Sutton G.G."/>
            <person name="Gill S."/>
            <person name="Kirkness E.F."/>
            <person name="Dougherty B.A."/>
            <person name="McKenney K."/>
            <person name="Adams M.D."/>
            <person name="Loftus B."/>
            <person name="Peterson S."/>
            <person name="Reich C.I."/>
            <person name="McNeil L.K."/>
            <person name="Badger J.H."/>
            <person name="Glodek A."/>
            <person name="Zhou L."/>
            <person name="Overbeek R."/>
            <person name="Gocayne J.D."/>
            <person name="Weidman J.F."/>
            <person name="McDonald L."/>
            <person name="Utterback T."/>
            <person name="Cotton M.D."/>
            <person name="Spriggs T."/>
            <person name="Artiach P."/>
            <person name="Kaine B.P."/>
            <person name="Sykes S.M."/>
            <person name="Sadow P.W."/>
            <person name="D'Andrea K.P."/>
            <person name="Bowman C."/>
            <person name="Fujii C."/>
            <person name="Garland S.A."/>
            <person name="Mason T.M."/>
            <person name="Olsen G.J."/>
            <person name="Fraser C.M."/>
            <person name="Smith H.O."/>
            <person name="Woese C.R."/>
            <person name="Venter J.C."/>
        </authorList>
    </citation>
    <scope>NUCLEOTIDE SEQUENCE [LARGE SCALE GENOMIC DNA]</scope>
    <source>
        <strain evidence="3">ATCC 49558 / DSM 4304 / JCM 9628 / NBRC 100126 / VC-16</strain>
    </source>
</reference>
<dbReference type="Gene3D" id="2.30.40.10">
    <property type="entry name" value="Urease, subunit C, domain 1"/>
    <property type="match status" value="2"/>
</dbReference>
<dbReference type="Proteomes" id="UP000002199">
    <property type="component" value="Chromosome"/>
</dbReference>
<dbReference type="GO" id="GO:0016810">
    <property type="term" value="F:hydrolase activity, acting on carbon-nitrogen (but not peptide) bonds"/>
    <property type="evidence" value="ECO:0007669"/>
    <property type="project" value="InterPro"/>
</dbReference>
<name>O28349_ARCFU</name>
<dbReference type="NCBIfam" id="TIGR03121">
    <property type="entry name" value="one_C_dehyd_A"/>
    <property type="match status" value="1"/>
</dbReference>
<sequence length="563" mass="62224">MMHHALHIKNGIVIDPKNGVKAEKMDIFVKNGKIVEESEVKGEDVKVIDANNKLVVAGGVDMHAHIAGSKINTGRTMRPEEMRVVRNIAGKFRAAVGRVLLTSPAIGYEYAKMGYTISIEAAQPPIGSPHTHEELDAIPMIDKAALPVFGNWHFVLKYVAEKDMEKLKAFIAWAIERTKGFGVKVVNPGGVGAWMYGGNVTSLDDQVPGFNVTPREIITSLVKATEELQLNHSVHLHCNRLGVPGNYETTVESIKLVDGIRNDARQVLHVTHVQFNAYAGDSWRTVASGAEAIAKTVNSMDNVTIDMGQPIFGHATAMTGDAPFQFTLHKLTGSRWSNKDSEIEGGAGIVPIAYLPKNPVHALQWAIGLELGLLIDSDKVVLTTDYPNGGPFTEYPYIMAMLMSKKMREGELERVSPFVQKASNLPAIDTEKTLEEVIHMTRSLPARVLGLPQKGHLGVGADADIAIYDLNPLDVDTSNDFEKVYKAFKTAVYTIKDGQILVKDGELVDEYWGRTYWVDATGKADMEAIKDDLNEMFSKYYTVELQNYGVEERWLRKPERIVI</sequence>
<dbReference type="GeneID" id="1485153"/>
<dbReference type="PANTHER" id="PTHR11647">
    <property type="entry name" value="HYDRANTOINASE/DIHYDROPYRIMIDINASE FAMILY MEMBER"/>
    <property type="match status" value="1"/>
</dbReference>
<evidence type="ECO:0000313" key="3">
    <source>
        <dbReference type="Proteomes" id="UP000002199"/>
    </source>
</evidence>
<dbReference type="InterPro" id="IPR013108">
    <property type="entry name" value="Amidohydro_3"/>
</dbReference>
<dbReference type="PIRSF" id="PIRSF006453">
    <property type="entry name" value="FwdA"/>
    <property type="match status" value="1"/>
</dbReference>
<dbReference type="AlphaFoldDB" id="O28349"/>
<dbReference type="DNASU" id="1485153"/>
<evidence type="ECO:0000313" key="2">
    <source>
        <dbReference type="EMBL" id="AAB89325.1"/>
    </source>
</evidence>
<evidence type="ECO:0000259" key="1">
    <source>
        <dbReference type="Pfam" id="PF07969"/>
    </source>
</evidence>
<dbReference type="RefSeq" id="WP_010879423.1">
    <property type="nucleotide sequence ID" value="NC_000917.1"/>
</dbReference>
<organism evidence="2 3">
    <name type="scientific">Archaeoglobus fulgidus (strain ATCC 49558 / DSM 4304 / JCM 9628 / NBRC 100126 / VC-16)</name>
    <dbReference type="NCBI Taxonomy" id="224325"/>
    <lineage>
        <taxon>Archaea</taxon>
        <taxon>Methanobacteriati</taxon>
        <taxon>Methanobacteriota</taxon>
        <taxon>Archaeoglobi</taxon>
        <taxon>Archaeoglobales</taxon>
        <taxon>Archaeoglobaceae</taxon>
        <taxon>Archaeoglobus</taxon>
    </lineage>
</organism>
<gene>
    <name evidence="2" type="ordered locus">AF_1930</name>
</gene>